<dbReference type="HOGENOM" id="CLU_2527082_0_0_1"/>
<sequence>MRSFSTFAVILGITTMFSSAAPIEILPNGVDSYSTRSAWSATKSVATGTKHDEREANPVDATVDCYSTRSVWSAKAVSNLFRRC</sequence>
<dbReference type="InParanoid" id="A0A074YG35"/>
<dbReference type="GeneID" id="25370796"/>
<organism evidence="2 3">
    <name type="scientific">Aureobasidium subglaciale (strain EXF-2481)</name>
    <name type="common">Aureobasidium pullulans var. subglaciale</name>
    <dbReference type="NCBI Taxonomy" id="1043005"/>
    <lineage>
        <taxon>Eukaryota</taxon>
        <taxon>Fungi</taxon>
        <taxon>Dikarya</taxon>
        <taxon>Ascomycota</taxon>
        <taxon>Pezizomycotina</taxon>
        <taxon>Dothideomycetes</taxon>
        <taxon>Dothideomycetidae</taxon>
        <taxon>Dothideales</taxon>
        <taxon>Saccotheciaceae</taxon>
        <taxon>Aureobasidium</taxon>
    </lineage>
</organism>
<evidence type="ECO:0000313" key="3">
    <source>
        <dbReference type="Proteomes" id="UP000030641"/>
    </source>
</evidence>
<dbReference type="RefSeq" id="XP_013341491.1">
    <property type="nucleotide sequence ID" value="XM_013486037.1"/>
</dbReference>
<feature type="chain" id="PRO_5001703170" evidence="1">
    <location>
        <begin position="21"/>
        <end position="84"/>
    </location>
</feature>
<dbReference type="AlphaFoldDB" id="A0A074YG35"/>
<protein>
    <submittedName>
        <fullName evidence="2">Uncharacterized protein</fullName>
    </submittedName>
</protein>
<keyword evidence="1" id="KW-0732">Signal</keyword>
<gene>
    <name evidence="2" type="ORF">AUEXF2481DRAFT_6993</name>
</gene>
<feature type="signal peptide" evidence="1">
    <location>
        <begin position="1"/>
        <end position="20"/>
    </location>
</feature>
<evidence type="ECO:0000313" key="2">
    <source>
        <dbReference type="EMBL" id="KEQ93037.1"/>
    </source>
</evidence>
<dbReference type="EMBL" id="KL584767">
    <property type="protein sequence ID" value="KEQ93037.1"/>
    <property type="molecule type" value="Genomic_DNA"/>
</dbReference>
<proteinExistence type="predicted"/>
<name>A0A074YG35_AURSE</name>
<dbReference type="OrthoDB" id="10517596at2759"/>
<dbReference type="Proteomes" id="UP000030641">
    <property type="component" value="Unassembled WGS sequence"/>
</dbReference>
<reference evidence="2 3" key="1">
    <citation type="journal article" date="2014" name="BMC Genomics">
        <title>Genome sequencing of four Aureobasidium pullulans varieties: biotechnological potential, stress tolerance, and description of new species.</title>
        <authorList>
            <person name="Gostin Ar C."/>
            <person name="Ohm R.A."/>
            <person name="Kogej T."/>
            <person name="Sonjak S."/>
            <person name="Turk M."/>
            <person name="Zajc J."/>
            <person name="Zalar P."/>
            <person name="Grube M."/>
            <person name="Sun H."/>
            <person name="Han J."/>
            <person name="Sharma A."/>
            <person name="Chiniquy J."/>
            <person name="Ngan C.Y."/>
            <person name="Lipzen A."/>
            <person name="Barry K."/>
            <person name="Grigoriev I.V."/>
            <person name="Gunde-Cimerman N."/>
        </authorList>
    </citation>
    <scope>NUCLEOTIDE SEQUENCE [LARGE SCALE GENOMIC DNA]</scope>
    <source>
        <strain evidence="2 3">EXF-2481</strain>
    </source>
</reference>
<accession>A0A074YG35</accession>
<evidence type="ECO:0000256" key="1">
    <source>
        <dbReference type="SAM" id="SignalP"/>
    </source>
</evidence>
<keyword evidence="3" id="KW-1185">Reference proteome</keyword>